<accession>A0AAV4NWM9</accession>
<dbReference type="AlphaFoldDB" id="A0AAV4NWM9"/>
<evidence type="ECO:0000313" key="2">
    <source>
        <dbReference type="Proteomes" id="UP001054945"/>
    </source>
</evidence>
<sequence>MKVERNLNFSTIANEDDEFGYSRKKSARVSSPKKLGHESNLVVDHWSAEIRLLCDVTKTVNRSPFKAVNDGERPLRNALPCYCLEHR</sequence>
<organism evidence="1 2">
    <name type="scientific">Caerostris extrusa</name>
    <name type="common">Bark spider</name>
    <name type="synonym">Caerostris bankana</name>
    <dbReference type="NCBI Taxonomy" id="172846"/>
    <lineage>
        <taxon>Eukaryota</taxon>
        <taxon>Metazoa</taxon>
        <taxon>Ecdysozoa</taxon>
        <taxon>Arthropoda</taxon>
        <taxon>Chelicerata</taxon>
        <taxon>Arachnida</taxon>
        <taxon>Araneae</taxon>
        <taxon>Araneomorphae</taxon>
        <taxon>Entelegynae</taxon>
        <taxon>Araneoidea</taxon>
        <taxon>Araneidae</taxon>
        <taxon>Caerostris</taxon>
    </lineage>
</organism>
<reference evidence="1 2" key="1">
    <citation type="submission" date="2021-06" db="EMBL/GenBank/DDBJ databases">
        <title>Caerostris extrusa draft genome.</title>
        <authorList>
            <person name="Kono N."/>
            <person name="Arakawa K."/>
        </authorList>
    </citation>
    <scope>NUCLEOTIDE SEQUENCE [LARGE SCALE GENOMIC DNA]</scope>
</reference>
<dbReference type="Proteomes" id="UP001054945">
    <property type="component" value="Unassembled WGS sequence"/>
</dbReference>
<gene>
    <name evidence="1" type="ORF">CEXT_137001</name>
</gene>
<proteinExistence type="predicted"/>
<dbReference type="EMBL" id="BPLR01021415">
    <property type="protein sequence ID" value="GIX89312.1"/>
    <property type="molecule type" value="Genomic_DNA"/>
</dbReference>
<protein>
    <submittedName>
        <fullName evidence="1">Uncharacterized protein</fullName>
    </submittedName>
</protein>
<name>A0AAV4NWM9_CAEEX</name>
<keyword evidence="2" id="KW-1185">Reference proteome</keyword>
<evidence type="ECO:0000313" key="1">
    <source>
        <dbReference type="EMBL" id="GIX89312.1"/>
    </source>
</evidence>
<comment type="caution">
    <text evidence="1">The sequence shown here is derived from an EMBL/GenBank/DDBJ whole genome shotgun (WGS) entry which is preliminary data.</text>
</comment>